<keyword evidence="3" id="KW-1185">Reference proteome</keyword>
<evidence type="ECO:0000313" key="3">
    <source>
        <dbReference type="Proteomes" id="UP000631114"/>
    </source>
</evidence>
<dbReference type="PANTHER" id="PTHR46483">
    <property type="entry name" value="PHOSPHOLIPASE A1 PLIP2, CHLOROPLASTIC"/>
    <property type="match status" value="1"/>
</dbReference>
<evidence type="ECO:0000256" key="1">
    <source>
        <dbReference type="SAM" id="MobiDB-lite"/>
    </source>
</evidence>
<proteinExistence type="predicted"/>
<dbReference type="OrthoDB" id="438440at2759"/>
<dbReference type="PANTHER" id="PTHR46483:SF1">
    <property type="entry name" value="PHOSPHOLIPASE A1 PLIP1, CHLOROPLASTIC"/>
    <property type="match status" value="1"/>
</dbReference>
<dbReference type="InterPro" id="IPR043367">
    <property type="entry name" value="PLIP1/2/3"/>
</dbReference>
<reference evidence="2 3" key="1">
    <citation type="submission" date="2020-10" db="EMBL/GenBank/DDBJ databases">
        <title>The Coptis chinensis genome and diversification of protoberbering-type alkaloids.</title>
        <authorList>
            <person name="Wang B."/>
            <person name="Shu S."/>
            <person name="Song C."/>
            <person name="Liu Y."/>
        </authorList>
    </citation>
    <scope>NUCLEOTIDE SEQUENCE [LARGE SCALE GENOMIC DNA]</scope>
    <source>
        <strain evidence="2">HL-2020</strain>
        <tissue evidence="2">Leaf</tissue>
    </source>
</reference>
<name>A0A835M0W7_9MAGN</name>
<dbReference type="AlphaFoldDB" id="A0A835M0W7"/>
<sequence length="172" mass="19142">MEPNLENSKPKILIRPSVAYDIASIAALYLHSRAKDLLALGNKDDPEVDSQAEPPQENNIGENIVKKDSSSMNRRHYAYPSRMYNSEVASYVAASAMTAVVAAEEAVKQEVAKELRSLHSSPCDWFICDDPSTYTRCFVIQGSDTSSSWQANLFFEPAKFEVLISVIFHHVA</sequence>
<organism evidence="2 3">
    <name type="scientific">Coptis chinensis</name>
    <dbReference type="NCBI Taxonomy" id="261450"/>
    <lineage>
        <taxon>Eukaryota</taxon>
        <taxon>Viridiplantae</taxon>
        <taxon>Streptophyta</taxon>
        <taxon>Embryophyta</taxon>
        <taxon>Tracheophyta</taxon>
        <taxon>Spermatophyta</taxon>
        <taxon>Magnoliopsida</taxon>
        <taxon>Ranunculales</taxon>
        <taxon>Ranunculaceae</taxon>
        <taxon>Coptidoideae</taxon>
        <taxon>Coptis</taxon>
    </lineage>
</organism>
<comment type="caution">
    <text evidence="2">The sequence shown here is derived from an EMBL/GenBank/DDBJ whole genome shotgun (WGS) entry which is preliminary data.</text>
</comment>
<dbReference type="GO" id="GO:0008970">
    <property type="term" value="F:phospholipase A1 activity"/>
    <property type="evidence" value="ECO:0007669"/>
    <property type="project" value="InterPro"/>
</dbReference>
<accession>A0A835M0W7</accession>
<protein>
    <submittedName>
        <fullName evidence="2">Uncharacterized protein</fullName>
    </submittedName>
</protein>
<dbReference type="EMBL" id="JADFTS010000004">
    <property type="protein sequence ID" value="KAF9610179.1"/>
    <property type="molecule type" value="Genomic_DNA"/>
</dbReference>
<evidence type="ECO:0000313" key="2">
    <source>
        <dbReference type="EMBL" id="KAF9610179.1"/>
    </source>
</evidence>
<feature type="region of interest" description="Disordered" evidence="1">
    <location>
        <begin position="42"/>
        <end position="62"/>
    </location>
</feature>
<dbReference type="Proteomes" id="UP000631114">
    <property type="component" value="Unassembled WGS sequence"/>
</dbReference>
<gene>
    <name evidence="2" type="ORF">IFM89_020688</name>
</gene>